<comment type="function">
    <text evidence="2">Antitoxin component of a type II toxin-antitoxin (TA) system.</text>
</comment>
<dbReference type="AlphaFoldDB" id="A0A2N9W3B7"/>
<keyword evidence="4" id="KW-1185">Reference proteome</keyword>
<evidence type="ECO:0000313" key="4">
    <source>
        <dbReference type="Proteomes" id="UP000232163"/>
    </source>
</evidence>
<protein>
    <recommendedName>
        <fullName evidence="2">Antitoxin</fullName>
    </recommendedName>
</protein>
<proteinExistence type="inferred from homology"/>
<organism evidence="3 4">
    <name type="scientific">Phyllobacterium zundukense</name>
    <dbReference type="NCBI Taxonomy" id="1867719"/>
    <lineage>
        <taxon>Bacteria</taxon>
        <taxon>Pseudomonadati</taxon>
        <taxon>Pseudomonadota</taxon>
        <taxon>Alphaproteobacteria</taxon>
        <taxon>Hyphomicrobiales</taxon>
        <taxon>Phyllobacteriaceae</taxon>
        <taxon>Phyllobacterium</taxon>
    </lineage>
</organism>
<dbReference type="KEGG" id="pht:BLM14_22010"/>
<dbReference type="EMBL" id="MZMT01000005">
    <property type="protein sequence ID" value="PIO46235.1"/>
    <property type="molecule type" value="Genomic_DNA"/>
</dbReference>
<gene>
    <name evidence="3" type="ORF">B5P45_03625</name>
</gene>
<name>A0A2N9W3B7_9HYPH</name>
<evidence type="ECO:0000256" key="2">
    <source>
        <dbReference type="RuleBase" id="RU362080"/>
    </source>
</evidence>
<comment type="caution">
    <text evidence="3">The sequence shown here is derived from an EMBL/GenBank/DDBJ whole genome shotgun (WGS) entry which is preliminary data.</text>
</comment>
<dbReference type="InterPro" id="IPR036165">
    <property type="entry name" value="YefM-like_sf"/>
</dbReference>
<dbReference type="InterPro" id="IPR006442">
    <property type="entry name" value="Antitoxin_Phd/YefM"/>
</dbReference>
<dbReference type="SUPFAM" id="SSF143120">
    <property type="entry name" value="YefM-like"/>
    <property type="match status" value="1"/>
</dbReference>
<dbReference type="Pfam" id="PF02604">
    <property type="entry name" value="PhdYeFM_antitox"/>
    <property type="match status" value="1"/>
</dbReference>
<comment type="similarity">
    <text evidence="1 2">Belongs to the phD/YefM antitoxin family.</text>
</comment>
<dbReference type="Gene3D" id="3.40.1620.10">
    <property type="entry name" value="YefM-like domain"/>
    <property type="match status" value="1"/>
</dbReference>
<reference evidence="3 4" key="1">
    <citation type="journal article" date="2017" name="Int J Environ Stud">
        <title>Does the Miocene-Pliocene relict legume Oxytropis triphylla form nitrogen-fixing nodules with a combination of bacterial strains?</title>
        <authorList>
            <person name="Safronova V."/>
            <person name="Belimov A."/>
            <person name="Sazanova A."/>
            <person name="Kuznetsova I."/>
            <person name="Popova J."/>
            <person name="Andronov E."/>
            <person name="Verkhozina A."/>
            <person name="Tikhonovich I."/>
        </authorList>
    </citation>
    <scope>NUCLEOTIDE SEQUENCE [LARGE SCALE GENOMIC DNA]</scope>
    <source>
        <strain evidence="3 4">Tri-38</strain>
    </source>
</reference>
<sequence>MRTFSTVELTQQIGTVTHVASKEPVTITHHRKPRFVLMSIEDYEKMQGRGRPRRVYGVGETPPELADMLATELEQRINDGSSDYDD</sequence>
<dbReference type="OrthoDB" id="165038at2"/>
<evidence type="ECO:0000256" key="1">
    <source>
        <dbReference type="ARBA" id="ARBA00009981"/>
    </source>
</evidence>
<accession>A0A2N9W3B7</accession>
<dbReference type="Proteomes" id="UP000232163">
    <property type="component" value="Unassembled WGS sequence"/>
</dbReference>
<dbReference type="NCBIfam" id="TIGR01552">
    <property type="entry name" value="phd_fam"/>
    <property type="match status" value="1"/>
</dbReference>
<evidence type="ECO:0000313" key="3">
    <source>
        <dbReference type="EMBL" id="PIO46235.1"/>
    </source>
</evidence>